<sequence length="93" mass="9856">MRIRFLLHCHGFVIAAAVNGERFELRRDGGDPGESLLEFLRSRTCFPGAKLGCGEGKATPTISPSSSAALLPFDRLRRASLMVGAGVRGGGLV</sequence>
<dbReference type="InterPro" id="IPR012675">
    <property type="entry name" value="Beta-grasp_dom_sf"/>
</dbReference>
<dbReference type="Gene3D" id="3.10.20.30">
    <property type="match status" value="1"/>
</dbReference>
<dbReference type="HOGENOM" id="CLU_2403214_0_0_1"/>
<dbReference type="Proteomes" id="UP000026961">
    <property type="component" value="Chromosome 3"/>
</dbReference>
<reference evidence="1" key="1">
    <citation type="submission" date="2015-04" db="UniProtKB">
        <authorList>
            <consortium name="EnsemblPlants"/>
        </authorList>
    </citation>
    <scope>IDENTIFICATION</scope>
</reference>
<name>A0A0D9ZFA8_9ORYZ</name>
<reference evidence="1" key="2">
    <citation type="submission" date="2018-05" db="EMBL/GenBank/DDBJ databases">
        <title>OgluRS3 (Oryza glumaepatula Reference Sequence Version 3).</title>
        <authorList>
            <person name="Zhang J."/>
            <person name="Kudrna D."/>
            <person name="Lee S."/>
            <person name="Talag J."/>
            <person name="Welchert J."/>
            <person name="Wing R.A."/>
        </authorList>
    </citation>
    <scope>NUCLEOTIDE SEQUENCE [LARGE SCALE GENOMIC DNA]</scope>
</reference>
<evidence type="ECO:0000313" key="2">
    <source>
        <dbReference type="Proteomes" id="UP000026961"/>
    </source>
</evidence>
<dbReference type="EnsemblPlants" id="OGLUM03G39570.1">
    <property type="protein sequence ID" value="OGLUM03G39570.1"/>
    <property type="gene ID" value="OGLUM03G39570"/>
</dbReference>
<protein>
    <submittedName>
        <fullName evidence="1">Uncharacterized protein</fullName>
    </submittedName>
</protein>
<dbReference type="Gramene" id="OGLUM03G39570.1">
    <property type="protein sequence ID" value="OGLUM03G39570.1"/>
    <property type="gene ID" value="OGLUM03G39570"/>
</dbReference>
<organism evidence="1">
    <name type="scientific">Oryza glumipatula</name>
    <dbReference type="NCBI Taxonomy" id="40148"/>
    <lineage>
        <taxon>Eukaryota</taxon>
        <taxon>Viridiplantae</taxon>
        <taxon>Streptophyta</taxon>
        <taxon>Embryophyta</taxon>
        <taxon>Tracheophyta</taxon>
        <taxon>Spermatophyta</taxon>
        <taxon>Magnoliopsida</taxon>
        <taxon>Liliopsida</taxon>
        <taxon>Poales</taxon>
        <taxon>Poaceae</taxon>
        <taxon>BOP clade</taxon>
        <taxon>Oryzoideae</taxon>
        <taxon>Oryzeae</taxon>
        <taxon>Oryzinae</taxon>
        <taxon>Oryza</taxon>
    </lineage>
</organism>
<dbReference type="STRING" id="40148.A0A0D9ZFA8"/>
<proteinExistence type="predicted"/>
<evidence type="ECO:0000313" key="1">
    <source>
        <dbReference type="EnsemblPlants" id="OGLUM03G39570.1"/>
    </source>
</evidence>
<dbReference type="AlphaFoldDB" id="A0A0D9ZFA8"/>
<keyword evidence="2" id="KW-1185">Reference proteome</keyword>
<accession>A0A0D9ZFA8</accession>